<comment type="similarity">
    <text evidence="1">Belongs to the LacAB/RpiB family.</text>
</comment>
<dbReference type="Proteomes" id="UP000095544">
    <property type="component" value="Unassembled WGS sequence"/>
</dbReference>
<dbReference type="PANTHER" id="PTHR30345">
    <property type="entry name" value="RIBOSE-5-PHOSPHATE ISOMERASE B"/>
    <property type="match status" value="1"/>
</dbReference>
<evidence type="ECO:0000313" key="2">
    <source>
        <dbReference type="EMBL" id="CUO23421.1"/>
    </source>
</evidence>
<dbReference type="InterPro" id="IPR003500">
    <property type="entry name" value="RpiB_LacA_LacB"/>
</dbReference>
<dbReference type="STRING" id="39482.ERS852491_01628"/>
<dbReference type="AlphaFoldDB" id="A0A174DCN7"/>
<dbReference type="GO" id="GO:0019316">
    <property type="term" value="P:D-allose catabolic process"/>
    <property type="evidence" value="ECO:0007669"/>
    <property type="project" value="TreeGrafter"/>
</dbReference>
<organism evidence="2 3">
    <name type="scientific">Faecalicatena contorta</name>
    <dbReference type="NCBI Taxonomy" id="39482"/>
    <lineage>
        <taxon>Bacteria</taxon>
        <taxon>Bacillati</taxon>
        <taxon>Bacillota</taxon>
        <taxon>Clostridia</taxon>
        <taxon>Lachnospirales</taxon>
        <taxon>Lachnospiraceae</taxon>
        <taxon>Faecalicatena</taxon>
    </lineage>
</organism>
<dbReference type="InterPro" id="IPR036569">
    <property type="entry name" value="RpiB_LacA_LacB_sf"/>
</dbReference>
<sequence>MKIIMGADPAGFELKNAIKADLLKKGYDITDIDPEAPVLFQEAAVAVAQGVQSREYDRGIAICGTGMGVSIICNKHRGVYAALCESLYQARRAKAVNNTNVLCMGGFIIGNEMGIEMANAWLEAEHMSGLTPEMARIVEKEYDQLVEFEKTVYPNEEGQQ</sequence>
<dbReference type="NCBIfam" id="TIGR00689">
    <property type="entry name" value="rpiB_lacA_lacB"/>
    <property type="match status" value="1"/>
</dbReference>
<dbReference type="RefSeq" id="WP_242857561.1">
    <property type="nucleotide sequence ID" value="NZ_CYZU01000012.1"/>
</dbReference>
<dbReference type="GO" id="GO:0009052">
    <property type="term" value="P:pentose-phosphate shunt, non-oxidative branch"/>
    <property type="evidence" value="ECO:0007669"/>
    <property type="project" value="TreeGrafter"/>
</dbReference>
<dbReference type="EMBL" id="CYZU01000012">
    <property type="protein sequence ID" value="CUO23421.1"/>
    <property type="molecule type" value="Genomic_DNA"/>
</dbReference>
<dbReference type="Gene3D" id="3.40.1400.10">
    <property type="entry name" value="Sugar-phosphate isomerase, RpiB/LacA/LacB"/>
    <property type="match status" value="1"/>
</dbReference>
<dbReference type="PIRSF" id="PIRSF005384">
    <property type="entry name" value="RpiB_LacA_B"/>
    <property type="match status" value="1"/>
</dbReference>
<evidence type="ECO:0000313" key="3">
    <source>
        <dbReference type="Proteomes" id="UP000095544"/>
    </source>
</evidence>
<keyword evidence="2" id="KW-0413">Isomerase</keyword>
<dbReference type="SUPFAM" id="SSF89623">
    <property type="entry name" value="Ribose/Galactose isomerase RpiB/AlsB"/>
    <property type="match status" value="1"/>
</dbReference>
<evidence type="ECO:0000256" key="1">
    <source>
        <dbReference type="ARBA" id="ARBA00008754"/>
    </source>
</evidence>
<dbReference type="EC" id="5.3.1.6" evidence="2"/>
<dbReference type="GO" id="GO:0004751">
    <property type="term" value="F:ribose-5-phosphate isomerase activity"/>
    <property type="evidence" value="ECO:0007669"/>
    <property type="project" value="UniProtKB-EC"/>
</dbReference>
<reference evidence="2 3" key="1">
    <citation type="submission" date="2015-09" db="EMBL/GenBank/DDBJ databases">
        <authorList>
            <consortium name="Pathogen Informatics"/>
        </authorList>
    </citation>
    <scope>NUCLEOTIDE SEQUENCE [LARGE SCALE GENOMIC DNA]</scope>
    <source>
        <strain evidence="2 3">2789STDY5834876</strain>
    </source>
</reference>
<dbReference type="Pfam" id="PF02502">
    <property type="entry name" value="LacAB_rpiB"/>
    <property type="match status" value="1"/>
</dbReference>
<accession>A0A174DCN7</accession>
<proteinExistence type="inferred from homology"/>
<dbReference type="PANTHER" id="PTHR30345:SF0">
    <property type="entry name" value="DNA DAMAGE-REPAIR_TOLERATION PROTEIN DRT102"/>
    <property type="match status" value="1"/>
</dbReference>
<gene>
    <name evidence="2" type="primary">rpiB_2</name>
    <name evidence="2" type="ORF">ERS852491_01628</name>
</gene>
<protein>
    <submittedName>
        <fullName evidence="2">Ribose-5-phosphate isomerase B</fullName>
        <ecNumber evidence="2">5.3.1.6</ecNumber>
    </submittedName>
</protein>
<name>A0A174DCN7_9FIRM</name>